<feature type="domain" description="DUF3730" evidence="1">
    <location>
        <begin position="545"/>
        <end position="742"/>
    </location>
</feature>
<dbReference type="PANTHER" id="PTHR16212">
    <property type="entry name" value="FOCADHESIN FAMILY MEMBER"/>
    <property type="match status" value="1"/>
</dbReference>
<proteinExistence type="predicted"/>
<evidence type="ECO:0000313" key="2">
    <source>
        <dbReference type="EMBL" id="KAI0522400.1"/>
    </source>
</evidence>
<dbReference type="SUPFAM" id="SSF48371">
    <property type="entry name" value="ARM repeat"/>
    <property type="match status" value="2"/>
</dbReference>
<dbReference type="OrthoDB" id="6125419at2759"/>
<evidence type="ECO:0000259" key="1">
    <source>
        <dbReference type="Pfam" id="PF12530"/>
    </source>
</evidence>
<dbReference type="EMBL" id="JAGYWB010000005">
    <property type="protein sequence ID" value="KAI0522400.1"/>
    <property type="molecule type" value="Genomic_DNA"/>
</dbReference>
<dbReference type="InterPro" id="IPR045163">
    <property type="entry name" value="Focadhesin/RST1"/>
</dbReference>
<dbReference type="GO" id="GO:0060147">
    <property type="term" value="P:regulation of post-transcriptional gene silencing"/>
    <property type="evidence" value="ECO:0007669"/>
    <property type="project" value="InterPro"/>
</dbReference>
<dbReference type="PANTHER" id="PTHR16212:SF4">
    <property type="entry name" value="FOCADHESIN"/>
    <property type="match status" value="1"/>
</dbReference>
<name>A0A8T3BTW9_DENNO</name>
<gene>
    <name evidence="2" type="ORF">KFK09_004779</name>
</gene>
<dbReference type="Pfam" id="PF12530">
    <property type="entry name" value="DUF3730"/>
    <property type="match status" value="2"/>
</dbReference>
<dbReference type="InterPro" id="IPR022542">
    <property type="entry name" value="FOCAD/RST1_DUF3730"/>
</dbReference>
<dbReference type="Proteomes" id="UP000829196">
    <property type="component" value="Unassembled WGS sequence"/>
</dbReference>
<comment type="caution">
    <text evidence="2">The sequence shown here is derived from an EMBL/GenBank/DDBJ whole genome shotgun (WGS) entry which is preliminary data.</text>
</comment>
<keyword evidence="3" id="KW-1185">Reference proteome</keyword>
<evidence type="ECO:0000313" key="3">
    <source>
        <dbReference type="Proteomes" id="UP000829196"/>
    </source>
</evidence>
<sequence>MDSTYAALLEKTRLPQPSFQRFAVVSLFRRLESSLGVLGPNSAVCHDAISQCLHSPFAAVVDQAVHELCRLVAVGDRLSISVALIEMQSALEGCEKRFAPVFVKGIGFLCRFAFCIDSSWGRRFERVDLHPFVKVLSCCKESHEELIEQVLLFIVRNKYLGINEVVRFLRPFIVFSMIWKSSSACVYFFSRNLISAIASLSCSFPLEAISILKLLTDCLKYLPLTNQEEFLYIVTSAEQIVDAFVVVLQQTVGIEKDLATDARRCSVEVLCMLLSICTSFHRKPLVQVEPVIEISRHLLVAQKELGLCYAFEFVNVVVSASVILAQVEFEHDQLSVLKLLILLMEWKTEELSTKRASCSLGEELLIVFPVINLLSSPSKPVRAAVTHLLSLAESFVLNFMSVLKKTEVSFTDCPILIEAETIPLRLLHHLFTQGQQLPYSCYFFLFTSDKITCDNEKYCGPLYWTSWLREHLLTIEREKTTFPQSSGSHYEGVNILLGSIAYSLVISPAFDTSAVDPLVALGVQNPKLGMTMFHAALFYINILLKFERNSSKILLNLLEVLPSLASNSAMVKIIVQTILPMLHKNAKLSLHAVAIRLLCKTWVVSDSVFQHLQGVLSPKTLSNFESVREICVSVAASVRDVCKDNPDRGVDLILSVSSCIESDDSTVKALGLHSLSSLCEADVVDFYTAWEVVAKHVNTYTEEPVVAASLVTLLRWGALDVETYPDIARIIMLILWEVGTLRSYSSGCLWVKARTIAFQSMMHYEIVKFQEIIPEFKEKILQCLLNECNAEVLEAMEEFEIKIINFEHTNRRRALKVRRPLGYKVAKLLDVFPRALFSPGNLNVNAREFPGAALLSYVFTPKELQGSSNDVPRIHALFEKALMEIAESLPLSRNILIALLTLESWKAFIQQWIKALVASSNVKSSSSELDNELKSAGDILKICRKVAEEAVPQVSINAALAIGALCLVVPSSSYAVICSASDFLLNWLVDSEHEHHQWSSAISLGLISNCFHATDRMLKMNVVTVLIQEACNSKSRLVIGACGLGLGFACQGLLSSAEVDSNRFTEGNLLCDVVKTLSMVLSKLCPLASDSLKNLIESFLLHGYDSAEASSVLPQCKLDSLEDEEPWGIAGLVLGLGNCVFAIYRLGLNDAVLILKDILLSWVPSLEPSNKSSLFCNEMTEISLAVGACLAIPMVVAFCQNVELMIGDIDAILIRYVSLVSDLLNSSVSEIHYQNLVMASCIGAGSFISCILNDGVHSIRYDDIKHLLEFLRNGYSNSHPPLVHLGAMIGVVNAFGAAAGDLTYKHIQASFLPISLDLMVSDYVRGPIILSPICENLSTSFVQELFLIAKDSKDQQTRKYAAWAVSFLRYKWCSEMIQEIDCSKSISMISALQSESLADDSLVWKMCSWLSNINNHQVHSNTVVAVLRCISKAPKLPILDWASIIRGFMKNAANFPNKSEILQDATSFREECIYFSLAQAKDVKSLLLFLDDLVDLSRFRTLELNLQCLLLRHVSDLANIFSTLRIERLFQDFSQFFSSSASPYLVYGLKQKVLLRISFWKGLYQCFNGANLKSSCVSEIEKCMECLFRFMPTFAYNVKTEEFLWTCSEWCEAIRCLTKARHGWLTVVLQFSDRSTLNEIAVRILAKVRLVKNGSFSFSELEKLKSFILNFRLEGVWWSVLVELVSTLSSAQVSIKRQWLLDALDVSCVTENPSTALSFIGLLCGSCSKYMPLLIVEPKIVLSDLRITLPSLLSSSSWSAIAESCVDKLLQSTERICTWAAMLSGGVIDDLPSSNRINESNVDASVSLARLMYQTCLSLKDYLPLDQQLRLAILEVP</sequence>
<dbReference type="InterPro" id="IPR016024">
    <property type="entry name" value="ARM-type_fold"/>
</dbReference>
<protein>
    <recommendedName>
        <fullName evidence="1">DUF3730 domain-containing protein</fullName>
    </recommendedName>
</protein>
<feature type="domain" description="DUF3730" evidence="1">
    <location>
        <begin position="84"/>
        <end position="364"/>
    </location>
</feature>
<organism evidence="2 3">
    <name type="scientific">Dendrobium nobile</name>
    <name type="common">Orchid</name>
    <dbReference type="NCBI Taxonomy" id="94219"/>
    <lineage>
        <taxon>Eukaryota</taxon>
        <taxon>Viridiplantae</taxon>
        <taxon>Streptophyta</taxon>
        <taxon>Embryophyta</taxon>
        <taxon>Tracheophyta</taxon>
        <taxon>Spermatophyta</taxon>
        <taxon>Magnoliopsida</taxon>
        <taxon>Liliopsida</taxon>
        <taxon>Asparagales</taxon>
        <taxon>Orchidaceae</taxon>
        <taxon>Epidendroideae</taxon>
        <taxon>Malaxideae</taxon>
        <taxon>Dendrobiinae</taxon>
        <taxon>Dendrobium</taxon>
    </lineage>
</organism>
<reference evidence="2" key="1">
    <citation type="journal article" date="2022" name="Front. Genet.">
        <title>Chromosome-Scale Assembly of the Dendrobium nobile Genome Provides Insights Into the Molecular Mechanism of the Biosynthesis of the Medicinal Active Ingredient of Dendrobium.</title>
        <authorList>
            <person name="Xu Q."/>
            <person name="Niu S.-C."/>
            <person name="Li K.-L."/>
            <person name="Zheng P.-J."/>
            <person name="Zhang X.-J."/>
            <person name="Jia Y."/>
            <person name="Liu Y."/>
            <person name="Niu Y.-X."/>
            <person name="Yu L.-H."/>
            <person name="Chen D.-F."/>
            <person name="Zhang G.-Q."/>
        </authorList>
    </citation>
    <scope>NUCLEOTIDE SEQUENCE</scope>
    <source>
        <tissue evidence="2">Leaf</tissue>
    </source>
</reference>
<accession>A0A8T3BTW9</accession>